<evidence type="ECO:0000256" key="15">
    <source>
        <dbReference type="ARBA" id="ARBA00076559"/>
    </source>
</evidence>
<dbReference type="FunFam" id="1.20.1270.60:FF:000011">
    <property type="entry name" value="Brain-specific angiogenesis inhibitor 1-associated protein 2"/>
    <property type="match status" value="1"/>
</dbReference>
<evidence type="ECO:0000256" key="2">
    <source>
        <dbReference type="ARBA" id="ARBA00004245"/>
    </source>
</evidence>
<dbReference type="SUPFAM" id="SSF103657">
    <property type="entry name" value="BAR/IMD domain-like"/>
    <property type="match status" value="1"/>
</dbReference>
<feature type="domain" description="SH3" evidence="18">
    <location>
        <begin position="330"/>
        <end position="393"/>
    </location>
</feature>
<dbReference type="GO" id="GO:0001726">
    <property type="term" value="C:ruffle"/>
    <property type="evidence" value="ECO:0007669"/>
    <property type="project" value="UniProtKB-SubCell"/>
</dbReference>
<reference evidence="20 21" key="1">
    <citation type="submission" date="2017-12" db="EMBL/GenBank/DDBJ databases">
        <title>High-resolution comparative analysis of great ape genomes.</title>
        <authorList>
            <person name="Pollen A."/>
            <person name="Hastie A."/>
            <person name="Hormozdiari F."/>
            <person name="Dougherty M."/>
            <person name="Liu R."/>
            <person name="Chaisson M."/>
            <person name="Hoppe E."/>
            <person name="Hill C."/>
            <person name="Pang A."/>
            <person name="Hillier L."/>
            <person name="Baker C."/>
            <person name="Armstrong J."/>
            <person name="Shendure J."/>
            <person name="Paten B."/>
            <person name="Wilson R."/>
            <person name="Chao H."/>
            <person name="Schneider V."/>
            <person name="Ventura M."/>
            <person name="Kronenberg Z."/>
            <person name="Murali S."/>
            <person name="Gordon D."/>
            <person name="Cantsilieris S."/>
            <person name="Munson K."/>
            <person name="Nelson B."/>
            <person name="Raja A."/>
            <person name="Underwood J."/>
            <person name="Diekhans M."/>
            <person name="Fiddes I."/>
            <person name="Haussler D."/>
            <person name="Eichler E."/>
        </authorList>
    </citation>
    <scope>NUCLEOTIDE SEQUENCE [LARGE SCALE GENOMIC DNA]</scope>
    <source>
        <strain evidence="20">Yerkes chimp pedigree #C0471</strain>
    </source>
</reference>
<dbReference type="PROSITE" id="PS50002">
    <property type="entry name" value="SH3"/>
    <property type="match status" value="1"/>
</dbReference>
<dbReference type="InterPro" id="IPR027267">
    <property type="entry name" value="AH/BAR_dom_sf"/>
</dbReference>
<dbReference type="Pfam" id="PF07653">
    <property type="entry name" value="SH3_2"/>
    <property type="match status" value="1"/>
</dbReference>
<dbReference type="InterPro" id="IPR001452">
    <property type="entry name" value="SH3_domain"/>
</dbReference>
<evidence type="ECO:0000256" key="14">
    <source>
        <dbReference type="ARBA" id="ARBA00044812"/>
    </source>
</evidence>
<dbReference type="SUPFAM" id="SSF50044">
    <property type="entry name" value="SH3-domain"/>
    <property type="match status" value="1"/>
</dbReference>
<dbReference type="Proteomes" id="UP000236370">
    <property type="component" value="Unassembled WGS sequence"/>
</dbReference>
<dbReference type="SMART" id="SM00326">
    <property type="entry name" value="SH3"/>
    <property type="match status" value="1"/>
</dbReference>
<evidence type="ECO:0000256" key="9">
    <source>
        <dbReference type="ARBA" id="ARBA00023136"/>
    </source>
</evidence>
<dbReference type="InterPro" id="IPR035594">
    <property type="entry name" value="BAIP2_SH3"/>
</dbReference>
<feature type="domain" description="IMD" evidence="19">
    <location>
        <begin position="1"/>
        <end position="206"/>
    </location>
</feature>
<dbReference type="CDD" id="cd11915">
    <property type="entry name" value="SH3_Irsp53"/>
    <property type="match status" value="1"/>
</dbReference>
<accession>A0A2J8JGE8</accession>
<name>A0A2J8JGE8_PANTR</name>
<evidence type="ECO:0000256" key="4">
    <source>
        <dbReference type="ARBA" id="ARBA00004486"/>
    </source>
</evidence>
<dbReference type="InterPro" id="IPR013606">
    <property type="entry name" value="I-BAR_dom"/>
</dbReference>
<dbReference type="GO" id="GO:0030175">
    <property type="term" value="C:filopodium"/>
    <property type="evidence" value="ECO:0007669"/>
    <property type="project" value="UniProtKB-SubCell"/>
</dbReference>
<dbReference type="Gene3D" id="1.20.1270.60">
    <property type="entry name" value="Arfaptin homology (AH) domain/BAR domain"/>
    <property type="match status" value="1"/>
</dbReference>
<evidence type="ECO:0000259" key="19">
    <source>
        <dbReference type="PROSITE" id="PS51338"/>
    </source>
</evidence>
<dbReference type="InterPro" id="IPR027681">
    <property type="entry name" value="IRSp53/IRTKS/Pinkbar"/>
</dbReference>
<evidence type="ECO:0000259" key="18">
    <source>
        <dbReference type="PROSITE" id="PS50002"/>
    </source>
</evidence>
<dbReference type="PANTHER" id="PTHR14206">
    <property type="entry name" value="BRAIN-SPECIFIC ANGIOGENESIS INHIBITOR 1-ASSOCIATED PROTEIN 2"/>
    <property type="match status" value="1"/>
</dbReference>
<evidence type="ECO:0000256" key="13">
    <source>
        <dbReference type="ARBA" id="ARBA00044790"/>
    </source>
</evidence>
<keyword evidence="11" id="KW-0966">Cell projection</keyword>
<dbReference type="InterPro" id="IPR030128">
    <property type="entry name" value="BAIP2_I-BAR_dom"/>
</dbReference>
<evidence type="ECO:0000256" key="17">
    <source>
        <dbReference type="SAM" id="MobiDB-lite"/>
    </source>
</evidence>
<evidence type="ECO:0000256" key="16">
    <source>
        <dbReference type="PROSITE-ProRule" id="PRU00192"/>
    </source>
</evidence>
<evidence type="ECO:0000256" key="10">
    <source>
        <dbReference type="ARBA" id="ARBA00023212"/>
    </source>
</evidence>
<proteinExistence type="predicted"/>
<dbReference type="FunFam" id="2.30.30.40:FF:000018">
    <property type="entry name" value="Brain-specific angiogenesis inhibitor 1-associated protein 2"/>
    <property type="match status" value="1"/>
</dbReference>
<dbReference type="Pfam" id="PF08397">
    <property type="entry name" value="IMD"/>
    <property type="match status" value="1"/>
</dbReference>
<dbReference type="GO" id="GO:0070064">
    <property type="term" value="F:proline-rich region binding"/>
    <property type="evidence" value="ECO:0007669"/>
    <property type="project" value="UniProtKB-ARBA"/>
</dbReference>
<keyword evidence="9" id="KW-0472">Membrane</keyword>
<dbReference type="GO" id="GO:0008093">
    <property type="term" value="F:cytoskeletal anchor activity"/>
    <property type="evidence" value="ECO:0007669"/>
    <property type="project" value="InterPro"/>
</dbReference>
<dbReference type="PANTHER" id="PTHR14206:SF3">
    <property type="entry name" value="BRAIN-SPECIFIC ANGIOGENESIS INHIBITOR 1-ASSOCIATED PROTEIN 2"/>
    <property type="match status" value="1"/>
</dbReference>
<evidence type="ECO:0000313" key="20">
    <source>
        <dbReference type="EMBL" id="PNI21839.1"/>
    </source>
</evidence>
<organism evidence="20 21">
    <name type="scientific">Pan troglodytes</name>
    <name type="common">Chimpanzee</name>
    <dbReference type="NCBI Taxonomy" id="9598"/>
    <lineage>
        <taxon>Eukaryota</taxon>
        <taxon>Metazoa</taxon>
        <taxon>Chordata</taxon>
        <taxon>Craniata</taxon>
        <taxon>Vertebrata</taxon>
        <taxon>Euteleostomi</taxon>
        <taxon>Mammalia</taxon>
        <taxon>Eutheria</taxon>
        <taxon>Euarchontoglires</taxon>
        <taxon>Primates</taxon>
        <taxon>Haplorrhini</taxon>
        <taxon>Catarrhini</taxon>
        <taxon>Hominidae</taxon>
        <taxon>Pan</taxon>
    </lineage>
</organism>
<evidence type="ECO:0000256" key="8">
    <source>
        <dbReference type="ARBA" id="ARBA00023054"/>
    </source>
</evidence>
<dbReference type="GO" id="GO:0005856">
    <property type="term" value="C:cytoskeleton"/>
    <property type="evidence" value="ECO:0007669"/>
    <property type="project" value="UniProtKB-SubCell"/>
</dbReference>
<evidence type="ECO:0000256" key="5">
    <source>
        <dbReference type="ARBA" id="ARBA00022443"/>
    </source>
</evidence>
<dbReference type="Gene3D" id="2.30.30.40">
    <property type="entry name" value="SH3 Domains"/>
    <property type="match status" value="1"/>
</dbReference>
<comment type="caution">
    <text evidence="20">The sequence shown here is derived from an EMBL/GenBank/DDBJ whole genome shotgun (WGS) entry which is preliminary data.</text>
</comment>
<protein>
    <recommendedName>
        <fullName evidence="13">BAR/IMD domain-containing adapter protein 2</fullName>
    </recommendedName>
    <alternativeName>
        <fullName evidence="14">Brain-specific angiogenesis inhibitor 1-associated protein 2</fullName>
    </alternativeName>
    <alternativeName>
        <fullName evidence="15">Insulin receptor substrate protein of 53 kDa</fullName>
    </alternativeName>
</protein>
<evidence type="ECO:0000256" key="12">
    <source>
        <dbReference type="ARBA" id="ARBA00025545"/>
    </source>
</evidence>
<dbReference type="GO" id="GO:0030182">
    <property type="term" value="P:neuron differentiation"/>
    <property type="evidence" value="ECO:0007669"/>
    <property type="project" value="UniProtKB-ARBA"/>
</dbReference>
<comment type="subcellular location">
    <subcellularLocation>
        <location evidence="4">Cell projection</location>
        <location evidence="4">Filopodium</location>
    </subcellularLocation>
    <subcellularLocation>
        <location evidence="3">Cell projection</location>
        <location evidence="3">Ruffle</location>
    </subcellularLocation>
    <subcellularLocation>
        <location evidence="2">Cytoplasm</location>
        <location evidence="2">Cytoskeleton</location>
    </subcellularLocation>
    <subcellularLocation>
        <location evidence="1">Membrane</location>
        <topology evidence="1">Peripheral membrane protein</topology>
    </subcellularLocation>
</comment>
<evidence type="ECO:0000256" key="6">
    <source>
        <dbReference type="ARBA" id="ARBA00022490"/>
    </source>
</evidence>
<feature type="compositionally biased region" description="Low complexity" evidence="17">
    <location>
        <begin position="276"/>
        <end position="290"/>
    </location>
</feature>
<evidence type="ECO:0000256" key="1">
    <source>
        <dbReference type="ARBA" id="ARBA00004170"/>
    </source>
</evidence>
<gene>
    <name evidence="20" type="ORF">CK820_G0048020</name>
</gene>
<dbReference type="GO" id="GO:0007009">
    <property type="term" value="P:plasma membrane organization"/>
    <property type="evidence" value="ECO:0007669"/>
    <property type="project" value="InterPro"/>
</dbReference>
<feature type="region of interest" description="Disordered" evidence="17">
    <location>
        <begin position="252"/>
        <end position="325"/>
    </location>
</feature>
<keyword evidence="6" id="KW-0963">Cytoplasm</keyword>
<dbReference type="CDD" id="cd07646">
    <property type="entry name" value="I-BAR_IMD_IRSp53"/>
    <property type="match status" value="1"/>
</dbReference>
<dbReference type="GO" id="GO:0016020">
    <property type="term" value="C:membrane"/>
    <property type="evidence" value="ECO:0007669"/>
    <property type="project" value="UniProtKB-SubCell"/>
</dbReference>
<evidence type="ECO:0000256" key="7">
    <source>
        <dbReference type="ARBA" id="ARBA00022553"/>
    </source>
</evidence>
<dbReference type="GO" id="GO:0032956">
    <property type="term" value="P:regulation of actin cytoskeleton organization"/>
    <property type="evidence" value="ECO:0007669"/>
    <property type="project" value="InterPro"/>
</dbReference>
<feature type="compositionally biased region" description="Polar residues" evidence="17">
    <location>
        <begin position="304"/>
        <end position="323"/>
    </location>
</feature>
<dbReference type="PROSITE" id="PS51338">
    <property type="entry name" value="IMD"/>
    <property type="match status" value="1"/>
</dbReference>
<dbReference type="InterPro" id="IPR036028">
    <property type="entry name" value="SH3-like_dom_sf"/>
</dbReference>
<dbReference type="AlphaFoldDB" id="A0A2J8JGE8"/>
<keyword evidence="5 16" id="KW-0728">SH3 domain</keyword>
<sequence>VTYAAKGYFDALVKMGELASESQGSKELGDVLFQMAEVHRQIQNQLEEMLKSFHNELLTQLEQKVELDSRYLSAALKKYQTEQRSKGDALDKCQAELKKLRKKSQGSKNPQKYSDKELQYIDAISNKQGELENYVSDGYKTALTEERRRFCFLVEKQCAVAKNSAAYHSKGKELLAQKLPLWQQACADPSKIPERAVQLMQQVASNGATLPSALSASKSNLVISDPIPGAKPLPVPPELAPFVGRMSAQESTPIMNGVAGPDGEDYSPWADRKAAQPKSLSPPQSQSKLSDSYSNTLPVRKSVTPKNSYATTENKTLPRSSSMAAGLERNGRMRVKAIFSHAAGDNSTLLSFKEGDLITLLVPEARDGWHYGESEKTKMRGWFPFSYTRVLDSDGSDRLHMSLQQGKSSSTGNLLDKDDLAIPPPDYGAASRAFPAQTASGFKQRPYSVAVPAFSQGLDDYGARSMSSWTEPCLPTPGFASGCLCLFPGSWTESACPSPGLFPAARAPVDPAVPEVIPLQVMAPESKHSFARAQSRPCCVFVSTCHLCCHPWSCLTSPILSCAVPSGGGDSKEKGSGIPLICAHLVPFQLLVLSRICASAMAPGIWGRARHPLGDRWLSPQQVNHCLAQGMASCSAGPIGVHLQPCGSREPNLPSLDAPMPGLGWTLCHAVSLGVGLAWWGSHQTGVCPVQACLESPASVVMSAPHWEVAAGLACPAPPRPRCWEGDGSGWGHPALSGAHSGLGGQAALQTAPGPPCPAKQRLLSVSSVP</sequence>
<keyword evidence="7" id="KW-0597">Phosphoprotein</keyword>
<keyword evidence="8" id="KW-0175">Coiled coil</keyword>
<keyword evidence="10" id="KW-0206">Cytoskeleton</keyword>
<evidence type="ECO:0000256" key="3">
    <source>
        <dbReference type="ARBA" id="ARBA00004466"/>
    </source>
</evidence>
<evidence type="ECO:0000313" key="21">
    <source>
        <dbReference type="Proteomes" id="UP000236370"/>
    </source>
</evidence>
<feature type="non-terminal residue" evidence="20">
    <location>
        <position position="1"/>
    </location>
</feature>
<evidence type="ECO:0000256" key="11">
    <source>
        <dbReference type="ARBA" id="ARBA00023273"/>
    </source>
</evidence>
<feature type="region of interest" description="Disordered" evidence="17">
    <location>
        <begin position="742"/>
        <end position="770"/>
    </location>
</feature>
<comment type="function">
    <text evidence="12">Adapter protein that links membrane-bound small G-proteins to cytoplasmic effector proteins. Necessary for CDC42-mediated reorganization of the actin cytoskeleton and for RAC1-mediated membrane ruffling. Involved in the regulation of the actin cytoskeleton by WASF family members and the Arp2/3 complex. Plays a role in neurite growth. Acts syngeristically with ENAH to promote filipodia formation. Plays a role in the reorganization of the actin cytoskeleton in response to bacterial infection. Participates in actin bundling when associated with EPS8, promoting filopodial protrusions.</text>
</comment>
<dbReference type="EMBL" id="NBAG03000462">
    <property type="protein sequence ID" value="PNI21839.1"/>
    <property type="molecule type" value="Genomic_DNA"/>
</dbReference>